<sequence length="111" mass="12403">MKVGPRVEITKLDPKPELPALGVKFGSKAETKTLGLFRSLLKPGGDNRSQRCRGCEARHRCSEGDCKLFSSQRQSIRQPKRASKPADTQPAPPLETDQRCANKVEFYVLYT</sequence>
<evidence type="ECO:0000313" key="2">
    <source>
        <dbReference type="EMBL" id="GFN86516.1"/>
    </source>
</evidence>
<reference evidence="2 3" key="1">
    <citation type="journal article" date="2021" name="Elife">
        <title>Chloroplast acquisition without the gene transfer in kleptoplastic sea slugs, Plakobranchus ocellatus.</title>
        <authorList>
            <person name="Maeda T."/>
            <person name="Takahashi S."/>
            <person name="Yoshida T."/>
            <person name="Shimamura S."/>
            <person name="Takaki Y."/>
            <person name="Nagai Y."/>
            <person name="Toyoda A."/>
            <person name="Suzuki Y."/>
            <person name="Arimoto A."/>
            <person name="Ishii H."/>
            <person name="Satoh N."/>
            <person name="Nishiyama T."/>
            <person name="Hasebe M."/>
            <person name="Maruyama T."/>
            <person name="Minagawa J."/>
            <person name="Obokata J."/>
            <person name="Shigenobu S."/>
        </authorList>
    </citation>
    <scope>NUCLEOTIDE SEQUENCE [LARGE SCALE GENOMIC DNA]</scope>
</reference>
<organism evidence="2 3">
    <name type="scientific">Plakobranchus ocellatus</name>
    <dbReference type="NCBI Taxonomy" id="259542"/>
    <lineage>
        <taxon>Eukaryota</taxon>
        <taxon>Metazoa</taxon>
        <taxon>Spiralia</taxon>
        <taxon>Lophotrochozoa</taxon>
        <taxon>Mollusca</taxon>
        <taxon>Gastropoda</taxon>
        <taxon>Heterobranchia</taxon>
        <taxon>Euthyneura</taxon>
        <taxon>Panpulmonata</taxon>
        <taxon>Sacoglossa</taxon>
        <taxon>Placobranchoidea</taxon>
        <taxon>Plakobranchidae</taxon>
        <taxon>Plakobranchus</taxon>
    </lineage>
</organism>
<dbReference type="EMBL" id="BLXT01001546">
    <property type="protein sequence ID" value="GFN86516.1"/>
    <property type="molecule type" value="Genomic_DNA"/>
</dbReference>
<accession>A0AAV3YW14</accession>
<evidence type="ECO:0000256" key="1">
    <source>
        <dbReference type="SAM" id="MobiDB-lite"/>
    </source>
</evidence>
<gene>
    <name evidence="2" type="ORF">PoB_001302200</name>
</gene>
<dbReference type="Proteomes" id="UP000735302">
    <property type="component" value="Unassembled WGS sequence"/>
</dbReference>
<protein>
    <submittedName>
        <fullName evidence="2">Uncharacterized protein</fullName>
    </submittedName>
</protein>
<dbReference type="AlphaFoldDB" id="A0AAV3YW14"/>
<feature type="region of interest" description="Disordered" evidence="1">
    <location>
        <begin position="72"/>
        <end position="96"/>
    </location>
</feature>
<evidence type="ECO:0000313" key="3">
    <source>
        <dbReference type="Proteomes" id="UP000735302"/>
    </source>
</evidence>
<comment type="caution">
    <text evidence="2">The sequence shown here is derived from an EMBL/GenBank/DDBJ whole genome shotgun (WGS) entry which is preliminary data.</text>
</comment>
<proteinExistence type="predicted"/>
<name>A0AAV3YW14_9GAST</name>
<keyword evidence="3" id="KW-1185">Reference proteome</keyword>